<name>A0A0C9V9B6_SPHS4</name>
<organism evidence="2 3">
    <name type="scientific">Sphaerobolus stellatus (strain SS14)</name>
    <dbReference type="NCBI Taxonomy" id="990650"/>
    <lineage>
        <taxon>Eukaryota</taxon>
        <taxon>Fungi</taxon>
        <taxon>Dikarya</taxon>
        <taxon>Basidiomycota</taxon>
        <taxon>Agaricomycotina</taxon>
        <taxon>Agaricomycetes</taxon>
        <taxon>Phallomycetidae</taxon>
        <taxon>Geastrales</taxon>
        <taxon>Sphaerobolaceae</taxon>
        <taxon>Sphaerobolus</taxon>
    </lineage>
</organism>
<keyword evidence="3" id="KW-1185">Reference proteome</keyword>
<dbReference type="EMBL" id="KN837204">
    <property type="protein sequence ID" value="KIJ34070.1"/>
    <property type="molecule type" value="Genomic_DNA"/>
</dbReference>
<evidence type="ECO:0000313" key="3">
    <source>
        <dbReference type="Proteomes" id="UP000054279"/>
    </source>
</evidence>
<feature type="compositionally biased region" description="Low complexity" evidence="1">
    <location>
        <begin position="118"/>
        <end position="130"/>
    </location>
</feature>
<protein>
    <submittedName>
        <fullName evidence="2">Uncharacterized protein</fullName>
    </submittedName>
</protein>
<dbReference type="AlphaFoldDB" id="A0A0C9V9B6"/>
<proteinExistence type="predicted"/>
<reference evidence="2 3" key="1">
    <citation type="submission" date="2014-06" db="EMBL/GenBank/DDBJ databases">
        <title>Evolutionary Origins and Diversification of the Mycorrhizal Mutualists.</title>
        <authorList>
            <consortium name="DOE Joint Genome Institute"/>
            <consortium name="Mycorrhizal Genomics Consortium"/>
            <person name="Kohler A."/>
            <person name="Kuo A."/>
            <person name="Nagy L.G."/>
            <person name="Floudas D."/>
            <person name="Copeland A."/>
            <person name="Barry K.W."/>
            <person name="Cichocki N."/>
            <person name="Veneault-Fourrey C."/>
            <person name="LaButti K."/>
            <person name="Lindquist E.A."/>
            <person name="Lipzen A."/>
            <person name="Lundell T."/>
            <person name="Morin E."/>
            <person name="Murat C."/>
            <person name="Riley R."/>
            <person name="Ohm R."/>
            <person name="Sun H."/>
            <person name="Tunlid A."/>
            <person name="Henrissat B."/>
            <person name="Grigoriev I.V."/>
            <person name="Hibbett D.S."/>
            <person name="Martin F."/>
        </authorList>
    </citation>
    <scope>NUCLEOTIDE SEQUENCE [LARGE SCALE GENOMIC DNA]</scope>
    <source>
        <strain evidence="2 3">SS14</strain>
    </source>
</reference>
<evidence type="ECO:0000313" key="2">
    <source>
        <dbReference type="EMBL" id="KIJ34070.1"/>
    </source>
</evidence>
<evidence type="ECO:0000256" key="1">
    <source>
        <dbReference type="SAM" id="MobiDB-lite"/>
    </source>
</evidence>
<dbReference type="HOGENOM" id="CLU_037356_2_0_1"/>
<accession>A0A0C9V9B6</accession>
<feature type="region of interest" description="Disordered" evidence="1">
    <location>
        <begin position="112"/>
        <end position="133"/>
    </location>
</feature>
<sequence>MPDSKESQAKHSRNAADLLLHFHEEQAQRDENRVEVGAVYEHVLEDISQRPARFSFSRDEILNGVDEAWPHITEYICDMDVSHATLEKDELDTLDERIQELEARLLSLQPNTTTGDQSITATSTTNISSSDVSPHPLNPSFQNCVQVPEKRPDYWSLYMWNTVKEWHTSPMSTPNALRDDHNGYFLEEDIDVTVWISKVSVDISHSAFMDQMKAVFGSHDNFDTAFSGFDRNLLRADHKAKM</sequence>
<dbReference type="Proteomes" id="UP000054279">
    <property type="component" value="Unassembled WGS sequence"/>
</dbReference>
<dbReference type="OrthoDB" id="244061at2759"/>
<gene>
    <name evidence="2" type="ORF">M422DRAFT_263863</name>
</gene>